<dbReference type="PANTHER" id="PTHR39184:SF1">
    <property type="entry name" value="PBSX PHAGE TERMINASE LARGE SUBUNIT"/>
    <property type="match status" value="1"/>
</dbReference>
<dbReference type="InterPro" id="IPR018925">
    <property type="entry name" value="XtmA-like_N"/>
</dbReference>
<dbReference type="OrthoDB" id="9768556at2"/>
<name>A0A371AR69_9FIRM</name>
<dbReference type="Gene3D" id="3.30.420.280">
    <property type="match status" value="1"/>
</dbReference>
<dbReference type="EMBL" id="QRCT01000050">
    <property type="protein sequence ID" value="RDU21930.1"/>
    <property type="molecule type" value="Genomic_DNA"/>
</dbReference>
<gene>
    <name evidence="4" type="ORF">DWV06_15440</name>
</gene>
<dbReference type="InterPro" id="IPR035413">
    <property type="entry name" value="Terminase_L_C"/>
</dbReference>
<dbReference type="InterPro" id="IPR027417">
    <property type="entry name" value="P-loop_NTPase"/>
</dbReference>
<dbReference type="Pfam" id="PF04466">
    <property type="entry name" value="Terminase_3"/>
    <property type="match status" value="1"/>
</dbReference>
<dbReference type="Pfam" id="PF03592">
    <property type="entry name" value="Terminase_2"/>
    <property type="match status" value="1"/>
</dbReference>
<dbReference type="PANTHER" id="PTHR39184">
    <property type="match status" value="1"/>
</dbReference>
<dbReference type="Gene3D" id="3.40.50.300">
    <property type="entry name" value="P-loop containing nucleotide triphosphate hydrolases"/>
    <property type="match status" value="1"/>
</dbReference>
<dbReference type="InterPro" id="IPR052380">
    <property type="entry name" value="Viral_DNA_packaging_terminase"/>
</dbReference>
<sequence length="663" mass="76689">MARARDPNRDKAFEIYKSNQGIELTEIASQLNIPVTTVRSWKARDKWECNATQCNASRKAFDDGTRETMLNEDLTHEQRLFCIYYSKTFNATQSYLKAYGRSYDVANAEGYKMLVKPCVKKEIERLKEIKRQQIVASESDIVEMHMKIAFSDIGDYLNFGRKTIENDGSEFEVNYVDFKESSNVDTQLIQEVKQGREGVSIKLADKQKSLDWLDKHFMYNPMDKHKIEFDKLKLEMERKKLEPEERNEGVKYSGIPATMVAPAFSKVIFDIENQEHTEYVFPGGRGSTKSSFISTEVIDLIEKNPDMHACVLRQVKDTLRDSVYQQMLWAISALGLEDEYKCTTSPLEITKKSTGQKIFFRGADDPFKIKSIKAPFGYIGVAWFEELDQFKGAEQVRNMEQSLIRGGEKAYIFKSFNPPKSAINWANKYIKVPKANRLITHSTYLDVPKQWLGKPFIDEAEFLKEVNPTAYENEYMGVANGTGGNIFDNLTVRTITNEEAATFDRLYFGVDWGWYPDPWTFNKVYYNAQQHKLYILDEDRRNKTSNEKTAKILKEEHGINPNDKIVCDSAENKSIEDYRSYGLFARGAIKGPNSVEYSMKWLQSLSEIIIDNTRTPNTATEFLDYEYERDKEGNVLSGYPDANNHHIDAIRYALEEIWRRRGM</sequence>
<dbReference type="NCBIfam" id="TIGR01547">
    <property type="entry name" value="phage_term_2"/>
    <property type="match status" value="1"/>
</dbReference>
<organism evidence="4 5">
    <name type="scientific">Anaerosacchariphilus polymeriproducens</name>
    <dbReference type="NCBI Taxonomy" id="1812858"/>
    <lineage>
        <taxon>Bacteria</taxon>
        <taxon>Bacillati</taxon>
        <taxon>Bacillota</taxon>
        <taxon>Clostridia</taxon>
        <taxon>Lachnospirales</taxon>
        <taxon>Lachnospiraceae</taxon>
        <taxon>Anaerosacchariphilus</taxon>
    </lineage>
</organism>
<proteinExistence type="predicted"/>
<comment type="caution">
    <text evidence="4">The sequence shown here is derived from an EMBL/GenBank/DDBJ whole genome shotgun (WGS) entry which is preliminary data.</text>
</comment>
<evidence type="ECO:0000259" key="1">
    <source>
        <dbReference type="Pfam" id="PF04466"/>
    </source>
</evidence>
<evidence type="ECO:0000313" key="4">
    <source>
        <dbReference type="EMBL" id="RDU21930.1"/>
    </source>
</evidence>
<protein>
    <submittedName>
        <fullName evidence="4">PBSX family phage terminase large subunit</fullName>
    </submittedName>
</protein>
<dbReference type="Pfam" id="PF17288">
    <property type="entry name" value="Terminase_3C"/>
    <property type="match status" value="1"/>
</dbReference>
<dbReference type="GO" id="GO:0051276">
    <property type="term" value="P:chromosome organization"/>
    <property type="evidence" value="ECO:0007669"/>
    <property type="project" value="InterPro"/>
</dbReference>
<feature type="domain" description="Phage terminase large subunit C-terminal" evidence="3">
    <location>
        <begin position="511"/>
        <end position="655"/>
    </location>
</feature>
<evidence type="ECO:0000259" key="3">
    <source>
        <dbReference type="Pfam" id="PF17288"/>
    </source>
</evidence>
<dbReference type="InterPro" id="IPR006437">
    <property type="entry name" value="Phage_terminase_lsu"/>
</dbReference>
<accession>A0A371AR69</accession>
<dbReference type="Proteomes" id="UP000255036">
    <property type="component" value="Unassembled WGS sequence"/>
</dbReference>
<evidence type="ECO:0000313" key="5">
    <source>
        <dbReference type="Proteomes" id="UP000255036"/>
    </source>
</evidence>
<dbReference type="RefSeq" id="WP_115483093.1">
    <property type="nucleotide sequence ID" value="NZ_QRCT01000050.1"/>
</dbReference>
<dbReference type="Pfam" id="PF10668">
    <property type="entry name" value="Phage_terminase"/>
    <property type="match status" value="1"/>
</dbReference>
<feature type="domain" description="PBSX phage terminase small subunit-like N-terminal" evidence="2">
    <location>
        <begin position="1"/>
        <end position="52"/>
    </location>
</feature>
<dbReference type="InterPro" id="IPR005335">
    <property type="entry name" value="Terminase_ssu"/>
</dbReference>
<dbReference type="AlphaFoldDB" id="A0A371AR69"/>
<feature type="domain" description="Phage terminase large subunit N-terminal" evidence="1">
    <location>
        <begin position="277"/>
        <end position="477"/>
    </location>
</feature>
<dbReference type="Gene3D" id="1.10.10.1400">
    <property type="entry name" value="Terminase, small subunit, N-terminal DNA-binding domain, HTH motif"/>
    <property type="match status" value="1"/>
</dbReference>
<dbReference type="InterPro" id="IPR038713">
    <property type="entry name" value="Terminase_Gp1_N_sf"/>
</dbReference>
<dbReference type="InterPro" id="IPR035412">
    <property type="entry name" value="Terminase_L_N"/>
</dbReference>
<evidence type="ECO:0000259" key="2">
    <source>
        <dbReference type="Pfam" id="PF10668"/>
    </source>
</evidence>
<keyword evidence="5" id="KW-1185">Reference proteome</keyword>
<reference evidence="4 5" key="1">
    <citation type="submission" date="2018-07" db="EMBL/GenBank/DDBJ databases">
        <title>Anaerosacharophilus polymeroproducens gen. nov. sp. nov., an anaerobic bacterium isolated from salt field.</title>
        <authorList>
            <person name="Kim W."/>
            <person name="Yang S.-H."/>
            <person name="Oh J."/>
            <person name="Lee J.-H."/>
            <person name="Kwon K.K."/>
        </authorList>
    </citation>
    <scope>NUCLEOTIDE SEQUENCE [LARGE SCALE GENOMIC DNA]</scope>
    <source>
        <strain evidence="4 5">MCWD5</strain>
    </source>
</reference>